<dbReference type="InterPro" id="IPR001810">
    <property type="entry name" value="F-box_dom"/>
</dbReference>
<keyword evidence="2" id="KW-1185">Reference proteome</keyword>
<dbReference type="PANTHER" id="PTHR21503">
    <property type="entry name" value="F-BOX-CONTAINING HYPOTHETICAL PROTEIN C.ELEGANS"/>
    <property type="match status" value="1"/>
</dbReference>
<dbReference type="PANTHER" id="PTHR21503:SF53">
    <property type="entry name" value="F-BOX ASSOCIATED DOMAIN-CONTAINING PROTEIN-RELATED"/>
    <property type="match status" value="1"/>
</dbReference>
<dbReference type="Proteomes" id="UP000095282">
    <property type="component" value="Unplaced"/>
</dbReference>
<evidence type="ECO:0000313" key="3">
    <source>
        <dbReference type="WBParaSite" id="Csp11.Scaffold629.g11953.t1"/>
    </source>
</evidence>
<proteinExistence type="predicted"/>
<dbReference type="AlphaFoldDB" id="A0A1I7TUM8"/>
<sequence length="323" mass="38306">MTTFPLFHLPLVAMEHVLCMMNPYELINISFTSIRSKRAVKTLSRMKREFSIVLGFQREPSISIYRRDQPWSFIWVSDESRIGYEEYPEFECVNHEIHKYSNNPIEELMELYDYIREVLRYKLYYVSFDLTLFPSHNKSIADWLRSQPMTHIEIWNSEQETDDDLKYLVNNITVIDRMALQTSHYKEGFQMEIPSTPRVLYITDASFIDFEQLLRLKNRKICLDKSCVSTQELNKFLKSWMALESHVDLEAFDMNISGPEAMEIIMDLPHVVTADKNPAETFRKKFYHREVKNGFDIKRCDGKVATVRYGNSSLGHRFFMLTH</sequence>
<evidence type="ECO:0000313" key="2">
    <source>
        <dbReference type="Proteomes" id="UP000095282"/>
    </source>
</evidence>
<dbReference type="Pfam" id="PF07735">
    <property type="entry name" value="FBA_2"/>
    <property type="match status" value="1"/>
</dbReference>
<accession>A0A1I7TUM8</accession>
<dbReference type="InterPro" id="IPR012885">
    <property type="entry name" value="F-box_Sdz-33"/>
</dbReference>
<organism evidence="2 3">
    <name type="scientific">Caenorhabditis tropicalis</name>
    <dbReference type="NCBI Taxonomy" id="1561998"/>
    <lineage>
        <taxon>Eukaryota</taxon>
        <taxon>Metazoa</taxon>
        <taxon>Ecdysozoa</taxon>
        <taxon>Nematoda</taxon>
        <taxon>Chromadorea</taxon>
        <taxon>Rhabditida</taxon>
        <taxon>Rhabditina</taxon>
        <taxon>Rhabditomorpha</taxon>
        <taxon>Rhabditoidea</taxon>
        <taxon>Rhabditidae</taxon>
        <taxon>Peloderinae</taxon>
        <taxon>Caenorhabditis</taxon>
    </lineage>
</organism>
<feature type="domain" description="F-box" evidence="1">
    <location>
        <begin position="3"/>
        <end position="50"/>
    </location>
</feature>
<dbReference type="WBParaSite" id="Csp11.Scaffold629.g11953.t1">
    <property type="protein sequence ID" value="Csp11.Scaffold629.g11953.t1"/>
    <property type="gene ID" value="Csp11.Scaffold629.g11953"/>
</dbReference>
<reference evidence="3" key="1">
    <citation type="submission" date="2016-11" db="UniProtKB">
        <authorList>
            <consortium name="WormBaseParasite"/>
        </authorList>
    </citation>
    <scope>IDENTIFICATION</scope>
</reference>
<dbReference type="PROSITE" id="PS50181">
    <property type="entry name" value="FBOX"/>
    <property type="match status" value="1"/>
</dbReference>
<evidence type="ECO:0000259" key="1">
    <source>
        <dbReference type="PROSITE" id="PS50181"/>
    </source>
</evidence>
<protein>
    <submittedName>
        <fullName evidence="3">F-box domain-containing protein</fullName>
    </submittedName>
</protein>
<name>A0A1I7TUM8_9PELO</name>
<dbReference type="eggNOG" id="ENOG502TJVQ">
    <property type="taxonomic scope" value="Eukaryota"/>
</dbReference>
<dbReference type="Pfam" id="PF00646">
    <property type="entry name" value="F-box"/>
    <property type="match status" value="1"/>
</dbReference>